<comment type="similarity">
    <text evidence="1 7">Belongs to the endoribonuclease YbeY family.</text>
</comment>
<comment type="cofactor">
    <cofactor evidence="7">
        <name>Zn(2+)</name>
        <dbReference type="ChEBI" id="CHEBI:29105"/>
    </cofactor>
    <text evidence="7">Binds 1 zinc ion.</text>
</comment>
<dbReference type="NCBIfam" id="TIGR00043">
    <property type="entry name" value="rRNA maturation RNase YbeY"/>
    <property type="match status" value="1"/>
</dbReference>
<evidence type="ECO:0000256" key="7">
    <source>
        <dbReference type="HAMAP-Rule" id="MF_00009"/>
    </source>
</evidence>
<evidence type="ECO:0000256" key="4">
    <source>
        <dbReference type="ARBA" id="ARBA00022759"/>
    </source>
</evidence>
<gene>
    <name evidence="7 8" type="primary">ybeY</name>
    <name evidence="8" type="ORF">G3580_14990</name>
</gene>
<evidence type="ECO:0000256" key="3">
    <source>
        <dbReference type="ARBA" id="ARBA00022723"/>
    </source>
</evidence>
<comment type="subcellular location">
    <subcellularLocation>
        <location evidence="7">Cytoplasm</location>
    </subcellularLocation>
</comment>
<accession>A0A6C1BB00</accession>
<keyword evidence="6 7" id="KW-0862">Zinc</keyword>
<keyword evidence="7" id="KW-0690">Ribosome biogenesis</keyword>
<proteinExistence type="inferred from homology"/>
<evidence type="ECO:0000313" key="9">
    <source>
        <dbReference type="Proteomes" id="UP000501991"/>
    </source>
</evidence>
<keyword evidence="4 7" id="KW-0255">Endonuclease</keyword>
<keyword evidence="9" id="KW-1185">Reference proteome</keyword>
<dbReference type="GO" id="GO:0004222">
    <property type="term" value="F:metalloendopeptidase activity"/>
    <property type="evidence" value="ECO:0007669"/>
    <property type="project" value="InterPro"/>
</dbReference>
<name>A0A6C1BB00_9RHOO</name>
<dbReference type="InterPro" id="IPR002036">
    <property type="entry name" value="YbeY"/>
</dbReference>
<keyword evidence="5 7" id="KW-0378">Hydrolase</keyword>
<sequence length="233" mass="25617">MFSTVDAAGRRRPLKAEAIELQWPDGRRLTLALPPKAWADLELMAEAPEGTPVIQMQSASCNLLNLRVVAMHDTVDPDAPVVPAHLDMQIDNCVPKAEDDKTLRPRKRDIRAWAQSALGQDAVVGVRLVGETEGRELNRDYRGKDYATNVLTFVYDETDGVLSGDLVICLPVVIREAQAQGKTVADHFAHLVVHGMLHLQGLDHEDEEEAALMEGLEVDILARLGIANPYEAS</sequence>
<dbReference type="GO" id="GO:0006364">
    <property type="term" value="P:rRNA processing"/>
    <property type="evidence" value="ECO:0007669"/>
    <property type="project" value="UniProtKB-UniRule"/>
</dbReference>
<dbReference type="GO" id="GO:0008270">
    <property type="term" value="F:zinc ion binding"/>
    <property type="evidence" value="ECO:0007669"/>
    <property type="project" value="UniProtKB-UniRule"/>
</dbReference>
<dbReference type="Gene3D" id="3.40.390.30">
    <property type="entry name" value="Metalloproteases ('zincins'), catalytic domain"/>
    <property type="match status" value="1"/>
</dbReference>
<evidence type="ECO:0000256" key="2">
    <source>
        <dbReference type="ARBA" id="ARBA00022722"/>
    </source>
</evidence>
<dbReference type="Proteomes" id="UP000501991">
    <property type="component" value="Chromosome"/>
</dbReference>
<dbReference type="Pfam" id="PF02130">
    <property type="entry name" value="YbeY"/>
    <property type="match status" value="1"/>
</dbReference>
<dbReference type="HAMAP" id="MF_00009">
    <property type="entry name" value="Endoribonucl_YbeY"/>
    <property type="match status" value="1"/>
</dbReference>
<comment type="function">
    <text evidence="7">Single strand-specific metallo-endoribonuclease involved in late-stage 70S ribosome quality control and in maturation of the 3' terminus of the 16S rRNA.</text>
</comment>
<feature type="binding site" evidence="7">
    <location>
        <position position="194"/>
    </location>
    <ligand>
        <name>Zn(2+)</name>
        <dbReference type="ChEBI" id="CHEBI:29105"/>
        <note>catalytic</note>
    </ligand>
</feature>
<dbReference type="EMBL" id="CP048836">
    <property type="protein sequence ID" value="QID19878.1"/>
    <property type="molecule type" value="Genomic_DNA"/>
</dbReference>
<dbReference type="GO" id="GO:0004521">
    <property type="term" value="F:RNA endonuclease activity"/>
    <property type="evidence" value="ECO:0007669"/>
    <property type="project" value="UniProtKB-UniRule"/>
</dbReference>
<dbReference type="InterPro" id="IPR023091">
    <property type="entry name" value="MetalPrtase_cat_dom_sf_prd"/>
</dbReference>
<dbReference type="EC" id="3.1.-.-" evidence="7"/>
<keyword evidence="3 7" id="KW-0479">Metal-binding</keyword>
<evidence type="ECO:0000256" key="1">
    <source>
        <dbReference type="ARBA" id="ARBA00010875"/>
    </source>
</evidence>
<keyword evidence="7" id="KW-0963">Cytoplasm</keyword>
<reference evidence="8 9" key="1">
    <citation type="submission" date="2020-02" db="EMBL/GenBank/DDBJ databases">
        <title>Nitrogenibacter mangrovi gen. nov., sp. nov. isolated from mangrove sediment, a denitrifying betaproteobacterium.</title>
        <authorList>
            <person name="Liao H."/>
            <person name="Tian Y."/>
        </authorList>
    </citation>
    <scope>NUCLEOTIDE SEQUENCE [LARGE SCALE GENOMIC DNA]</scope>
    <source>
        <strain evidence="8 9">M9-3-2</strain>
    </source>
</reference>
<evidence type="ECO:0000313" key="8">
    <source>
        <dbReference type="EMBL" id="QID19878.1"/>
    </source>
</evidence>
<protein>
    <recommendedName>
        <fullName evidence="7">Endoribonuclease YbeY</fullName>
        <ecNumber evidence="7">3.1.-.-</ecNumber>
    </recommendedName>
</protein>
<evidence type="ECO:0000256" key="5">
    <source>
        <dbReference type="ARBA" id="ARBA00022801"/>
    </source>
</evidence>
<dbReference type="AlphaFoldDB" id="A0A6C1BB00"/>
<dbReference type="SUPFAM" id="SSF55486">
    <property type="entry name" value="Metalloproteases ('zincins'), catalytic domain"/>
    <property type="match status" value="1"/>
</dbReference>
<dbReference type="GO" id="GO:0005737">
    <property type="term" value="C:cytoplasm"/>
    <property type="evidence" value="ECO:0007669"/>
    <property type="project" value="UniProtKB-SubCell"/>
</dbReference>
<feature type="binding site" evidence="7">
    <location>
        <position position="204"/>
    </location>
    <ligand>
        <name>Zn(2+)</name>
        <dbReference type="ChEBI" id="CHEBI:29105"/>
        <note>catalytic</note>
    </ligand>
</feature>
<feature type="binding site" evidence="7">
    <location>
        <position position="198"/>
    </location>
    <ligand>
        <name>Zn(2+)</name>
        <dbReference type="ChEBI" id="CHEBI:29105"/>
        <note>catalytic</note>
    </ligand>
</feature>
<keyword evidence="2 7" id="KW-0540">Nuclease</keyword>
<dbReference type="KEGG" id="azq:G3580_14990"/>
<organism evidence="8 9">
    <name type="scientific">Nitrogeniibacter mangrovi</name>
    <dbReference type="NCBI Taxonomy" id="2016596"/>
    <lineage>
        <taxon>Bacteria</taxon>
        <taxon>Pseudomonadati</taxon>
        <taxon>Pseudomonadota</taxon>
        <taxon>Betaproteobacteria</taxon>
        <taxon>Rhodocyclales</taxon>
        <taxon>Zoogloeaceae</taxon>
        <taxon>Nitrogeniibacter</taxon>
    </lineage>
</organism>
<dbReference type="PANTHER" id="PTHR46986">
    <property type="entry name" value="ENDORIBONUCLEASE YBEY, CHLOROPLASTIC"/>
    <property type="match status" value="1"/>
</dbReference>
<dbReference type="PANTHER" id="PTHR46986:SF1">
    <property type="entry name" value="ENDORIBONUCLEASE YBEY, CHLOROPLASTIC"/>
    <property type="match status" value="1"/>
</dbReference>
<keyword evidence="7" id="KW-0698">rRNA processing</keyword>
<evidence type="ECO:0000256" key="6">
    <source>
        <dbReference type="ARBA" id="ARBA00022833"/>
    </source>
</evidence>